<dbReference type="InterPro" id="IPR007862">
    <property type="entry name" value="Adenylate_kinase_lid-dom"/>
</dbReference>
<feature type="binding site" evidence="5">
    <location>
        <position position="167"/>
    </location>
    <ligand>
        <name>AMP</name>
        <dbReference type="ChEBI" id="CHEBI:456215"/>
    </ligand>
</feature>
<comment type="subunit">
    <text evidence="5 7">Monomer.</text>
</comment>
<comment type="function">
    <text evidence="5">Catalyzes the reversible transfer of the terminal phosphate group between ATP and AMP. Plays an important role in cellular energy homeostasis and in adenine nucleotide metabolism.</text>
</comment>
<dbReference type="CDD" id="cd01428">
    <property type="entry name" value="ADK"/>
    <property type="match status" value="1"/>
</dbReference>
<comment type="caution">
    <text evidence="9">The sequence shown here is derived from an EMBL/GenBank/DDBJ whole genome shotgun (WGS) entry which is preliminary data.</text>
</comment>
<feature type="binding site" evidence="5">
    <location>
        <begin position="10"/>
        <end position="15"/>
    </location>
    <ligand>
        <name>ATP</name>
        <dbReference type="ChEBI" id="CHEBI:30616"/>
    </ligand>
</feature>
<feature type="binding site" evidence="5">
    <location>
        <begin position="83"/>
        <end position="86"/>
    </location>
    <ligand>
        <name>AMP</name>
        <dbReference type="ChEBI" id="CHEBI:456215"/>
    </ligand>
</feature>
<evidence type="ECO:0000256" key="3">
    <source>
        <dbReference type="ARBA" id="ARBA00022741"/>
    </source>
</evidence>
<feature type="binding site" evidence="5">
    <location>
        <position position="128"/>
    </location>
    <ligand>
        <name>Zn(2+)</name>
        <dbReference type="ChEBI" id="CHEBI:29105"/>
        <note>structural</note>
    </ligand>
</feature>
<comment type="similarity">
    <text evidence="5 6">Belongs to the adenylate kinase family.</text>
</comment>
<keyword evidence="5 7" id="KW-0067">ATP-binding</keyword>
<feature type="binding site" evidence="5">
    <location>
        <position position="195"/>
    </location>
    <ligand>
        <name>ATP</name>
        <dbReference type="ChEBI" id="CHEBI:30616"/>
    </ligand>
</feature>
<dbReference type="UniPathway" id="UPA00588">
    <property type="reaction ID" value="UER00649"/>
</dbReference>
<dbReference type="HAMAP" id="MF_00235">
    <property type="entry name" value="Adenylate_kinase_Adk"/>
    <property type="match status" value="1"/>
</dbReference>
<dbReference type="SUPFAM" id="SSF57774">
    <property type="entry name" value="Microbial and mitochondrial ADK, insert 'zinc finger' domain"/>
    <property type="match status" value="1"/>
</dbReference>
<feature type="domain" description="Adenylate kinase active site lid" evidence="8">
    <location>
        <begin position="125"/>
        <end position="158"/>
    </location>
</feature>
<feature type="binding site" evidence="5">
    <location>
        <begin position="54"/>
        <end position="56"/>
    </location>
    <ligand>
        <name>AMP</name>
        <dbReference type="ChEBI" id="CHEBI:456215"/>
    </ligand>
</feature>
<keyword evidence="2 5" id="KW-0545">Nucleotide biosynthesis</keyword>
<feature type="binding site" evidence="5">
    <location>
        <begin position="134"/>
        <end position="135"/>
    </location>
    <ligand>
        <name>ATP</name>
        <dbReference type="ChEBI" id="CHEBI:30616"/>
    </ligand>
</feature>
<dbReference type="NCBIfam" id="TIGR01351">
    <property type="entry name" value="adk"/>
    <property type="match status" value="1"/>
</dbReference>
<dbReference type="Proteomes" id="UP000034086">
    <property type="component" value="Unassembled WGS sequence"/>
</dbReference>
<dbReference type="GO" id="GO:0005524">
    <property type="term" value="F:ATP binding"/>
    <property type="evidence" value="ECO:0007669"/>
    <property type="project" value="UniProtKB-UniRule"/>
</dbReference>
<proteinExistence type="inferred from homology"/>
<dbReference type="SUPFAM" id="SSF52540">
    <property type="entry name" value="P-loop containing nucleoside triphosphate hydrolases"/>
    <property type="match status" value="1"/>
</dbReference>
<reference evidence="9 10" key="1">
    <citation type="journal article" date="2015" name="Nature">
        <title>rRNA introns, odd ribosomes, and small enigmatic genomes across a large radiation of phyla.</title>
        <authorList>
            <person name="Brown C.T."/>
            <person name="Hug L.A."/>
            <person name="Thomas B.C."/>
            <person name="Sharon I."/>
            <person name="Castelle C.J."/>
            <person name="Singh A."/>
            <person name="Wilkins M.J."/>
            <person name="Williams K.H."/>
            <person name="Banfield J.F."/>
        </authorList>
    </citation>
    <scope>NUCLEOTIDE SEQUENCE [LARGE SCALE GENOMIC DNA]</scope>
</reference>
<comment type="catalytic activity">
    <reaction evidence="5 7">
        <text>AMP + ATP = 2 ADP</text>
        <dbReference type="Rhea" id="RHEA:12973"/>
        <dbReference type="ChEBI" id="CHEBI:30616"/>
        <dbReference type="ChEBI" id="CHEBI:456215"/>
        <dbReference type="ChEBI" id="CHEBI:456216"/>
        <dbReference type="EC" id="2.7.4.3"/>
    </reaction>
</comment>
<dbReference type="AlphaFoldDB" id="A0A0G1M6P6"/>
<dbReference type="InterPro" id="IPR006259">
    <property type="entry name" value="Adenyl_kin_sub"/>
</dbReference>
<comment type="caution">
    <text evidence="5">Lacks conserved residue(s) required for the propagation of feature annotation.</text>
</comment>
<keyword evidence="3 5" id="KW-0547">Nucleotide-binding</keyword>
<dbReference type="Pfam" id="PF05191">
    <property type="entry name" value="ADK_lid"/>
    <property type="match status" value="1"/>
</dbReference>
<keyword evidence="5" id="KW-0479">Metal-binding</keyword>
<accession>A0A0G1M6P6</accession>
<keyword evidence="5" id="KW-0963">Cytoplasm</keyword>
<comment type="domain">
    <text evidence="5">Consists of three domains, a large central CORE domain and two small peripheral domains, NMPbind and LID, which undergo movements during catalysis. The LID domain closes over the site of phosphoryl transfer upon ATP binding. Assembling and dissambling the active center during each catalytic cycle provides an effective means to prevent ATP hydrolysis. Some bacteria have evolved a zinc-coordinating structure that stabilizes the LID domain.</text>
</comment>
<organism evidence="9 10">
    <name type="scientific">Candidatus Woesebacteria bacterium GW2011_GWE1_45_18</name>
    <dbReference type="NCBI Taxonomy" id="1618598"/>
    <lineage>
        <taxon>Bacteria</taxon>
        <taxon>Candidatus Woeseibacteriota</taxon>
    </lineage>
</organism>
<dbReference type="GO" id="GO:0004017">
    <property type="term" value="F:AMP kinase activity"/>
    <property type="evidence" value="ECO:0007669"/>
    <property type="project" value="UniProtKB-UniRule"/>
</dbReference>
<evidence type="ECO:0000256" key="4">
    <source>
        <dbReference type="ARBA" id="ARBA00022777"/>
    </source>
</evidence>
<evidence type="ECO:0000256" key="6">
    <source>
        <dbReference type="RuleBase" id="RU003330"/>
    </source>
</evidence>
<feature type="binding site" evidence="5">
    <location>
        <position position="131"/>
    </location>
    <ligand>
        <name>Zn(2+)</name>
        <dbReference type="ChEBI" id="CHEBI:29105"/>
        <note>structural</note>
    </ligand>
</feature>
<keyword evidence="5" id="KW-0862">Zinc</keyword>
<evidence type="ECO:0000313" key="9">
    <source>
        <dbReference type="EMBL" id="KKU03767.1"/>
    </source>
</evidence>
<dbReference type="GO" id="GO:0008270">
    <property type="term" value="F:zinc ion binding"/>
    <property type="evidence" value="ECO:0007669"/>
    <property type="project" value="UniProtKB-UniRule"/>
</dbReference>
<protein>
    <recommendedName>
        <fullName evidence="5 7">Adenylate kinase</fullName>
        <shortName evidence="5">AK</shortName>
        <ecNumber evidence="5 7">2.7.4.3</ecNumber>
    </recommendedName>
    <alternativeName>
        <fullName evidence="5">ATP-AMP transphosphorylase</fullName>
    </alternativeName>
    <alternativeName>
        <fullName evidence="5">ATP:AMP phosphotransferase</fullName>
    </alternativeName>
    <alternativeName>
        <fullName evidence="5">Adenylate monophosphate kinase</fullName>
    </alternativeName>
</protein>
<dbReference type="PANTHER" id="PTHR23359">
    <property type="entry name" value="NUCLEOTIDE KINASE"/>
    <property type="match status" value="1"/>
</dbReference>
<keyword evidence="4 5" id="KW-0418">Kinase</keyword>
<feature type="binding site" evidence="5">
    <location>
        <position position="90"/>
    </location>
    <ligand>
        <name>AMP</name>
        <dbReference type="ChEBI" id="CHEBI:456215"/>
    </ligand>
</feature>
<feature type="binding site" evidence="5">
    <location>
        <position position="31"/>
    </location>
    <ligand>
        <name>AMP</name>
        <dbReference type="ChEBI" id="CHEBI:456215"/>
    </ligand>
</feature>
<dbReference type="GO" id="GO:0044209">
    <property type="term" value="P:AMP salvage"/>
    <property type="evidence" value="ECO:0007669"/>
    <property type="project" value="UniProtKB-UniRule"/>
</dbReference>
<comment type="pathway">
    <text evidence="5">Purine metabolism; AMP biosynthesis via salvage pathway; AMP from ADP: step 1/1.</text>
</comment>
<gene>
    <name evidence="5" type="primary">adk</name>
    <name evidence="9" type="ORF">UX03_C0011G0021</name>
</gene>
<feature type="binding site" evidence="5">
    <location>
        <position position="125"/>
    </location>
    <ligand>
        <name>ATP</name>
        <dbReference type="ChEBI" id="CHEBI:30616"/>
    </ligand>
</feature>
<dbReference type="PRINTS" id="PR00094">
    <property type="entry name" value="ADENYLTKNASE"/>
</dbReference>
<dbReference type="Gene3D" id="3.40.50.300">
    <property type="entry name" value="P-loop containing nucleotide triphosphate hydrolases"/>
    <property type="match status" value="1"/>
</dbReference>
<comment type="subcellular location">
    <subcellularLocation>
        <location evidence="5 7">Cytoplasm</location>
    </subcellularLocation>
</comment>
<dbReference type="Pfam" id="PF00406">
    <property type="entry name" value="ADK"/>
    <property type="match status" value="1"/>
</dbReference>
<evidence type="ECO:0000313" key="10">
    <source>
        <dbReference type="Proteomes" id="UP000034086"/>
    </source>
</evidence>
<evidence type="ECO:0000256" key="1">
    <source>
        <dbReference type="ARBA" id="ARBA00022679"/>
    </source>
</evidence>
<evidence type="ECO:0000259" key="8">
    <source>
        <dbReference type="Pfam" id="PF05191"/>
    </source>
</evidence>
<dbReference type="PROSITE" id="PS00113">
    <property type="entry name" value="ADENYLATE_KINASE"/>
    <property type="match status" value="1"/>
</dbReference>
<dbReference type="InterPro" id="IPR033690">
    <property type="entry name" value="Adenylat_kinase_CS"/>
</dbReference>
<dbReference type="InterPro" id="IPR036193">
    <property type="entry name" value="ADK_active_lid_dom_sf"/>
</dbReference>
<dbReference type="EMBL" id="LCKQ01000011">
    <property type="protein sequence ID" value="KKU03767.1"/>
    <property type="molecule type" value="Genomic_DNA"/>
</dbReference>
<feature type="binding site" evidence="5">
    <location>
        <position position="36"/>
    </location>
    <ligand>
        <name>AMP</name>
        <dbReference type="ChEBI" id="CHEBI:456215"/>
    </ligand>
</feature>
<dbReference type="GO" id="GO:0005737">
    <property type="term" value="C:cytoplasm"/>
    <property type="evidence" value="ECO:0007669"/>
    <property type="project" value="UniProtKB-SubCell"/>
</dbReference>
<feature type="binding site" evidence="5">
    <location>
        <position position="156"/>
    </location>
    <ligand>
        <name>AMP</name>
        <dbReference type="ChEBI" id="CHEBI:456215"/>
    </ligand>
</feature>
<evidence type="ECO:0000256" key="7">
    <source>
        <dbReference type="RuleBase" id="RU003331"/>
    </source>
</evidence>
<dbReference type="PATRIC" id="fig|1618598.3.peg.322"/>
<name>A0A0G1M6P6_9BACT</name>
<feature type="binding site" evidence="5">
    <location>
        <position position="147"/>
    </location>
    <ligand>
        <name>Zn(2+)</name>
        <dbReference type="ChEBI" id="CHEBI:29105"/>
        <note>structural</note>
    </ligand>
</feature>
<dbReference type="EC" id="2.7.4.3" evidence="5 7"/>
<evidence type="ECO:0000256" key="5">
    <source>
        <dbReference type="HAMAP-Rule" id="MF_00235"/>
    </source>
</evidence>
<keyword evidence="1 5" id="KW-0808">Transferase</keyword>
<dbReference type="InterPro" id="IPR000850">
    <property type="entry name" value="Adenylat/UMP-CMP_kin"/>
</dbReference>
<dbReference type="InterPro" id="IPR027417">
    <property type="entry name" value="P-loop_NTPase"/>
</dbReference>
<evidence type="ECO:0000256" key="2">
    <source>
        <dbReference type="ARBA" id="ARBA00022727"/>
    </source>
</evidence>
<sequence length="213" mass="23794">MNIIILGPQASGKGTQAKLLSEKLGLFYFESGDFWREKAKSDPRIDEMINKKGELVPDTEVIASTGQYLKEKSPSLNNLLLDGYPRSLKQYQLLVDWLKEEGKKIDLAILLKISDQEAVRRLSARVVCEKCGTVYNLITNPPPGEKCQCGGNLTQRPDDRPEAIEKRLQTYHSTTAPLIEVFKKDGILVEVDGERPIETISDDLLKIVAGHGE</sequence>